<evidence type="ECO:0000259" key="2">
    <source>
        <dbReference type="SMART" id="SM00829"/>
    </source>
</evidence>
<dbReference type="GO" id="GO:0016628">
    <property type="term" value="F:oxidoreductase activity, acting on the CH-CH group of donors, NAD or NADP as acceptor"/>
    <property type="evidence" value="ECO:0007669"/>
    <property type="project" value="InterPro"/>
</dbReference>
<dbReference type="InterPro" id="IPR020843">
    <property type="entry name" value="ER"/>
</dbReference>
<dbReference type="PANTHER" id="PTHR43205:SF19">
    <property type="entry name" value="ENOYL REDUCTASE (ER) DOMAIN-CONTAINING PROTEIN"/>
    <property type="match status" value="1"/>
</dbReference>
<sequence length="352" mass="38419">MSSRIAVETPPTKEVNLNWGQSDSTFKLTDNPLPALKDGDIRVKIIYLSNDPTQRTWIAANQDASRAYFKPIEKGETVAARGIGKVLESKLSNYKVGDYVLGQFGWADEYVVPELAVSLKIDPAAGLPLPTYLATLGSIGLTAYFGLTEVGKLKKGQSILISAASGATGSTAVQLAKHVFGASKVYGIAGSDEKCRWVELIGADKCVNYKNPSWKEELEKEFETVDVYFDNVGGEILSWALKHVVRFGRVIACGAISGYNDRSLATVTTWGQITSNRLTIEGFIVIDFKDKFPYAIGELIKAIKEGKLKATEGVALIDLSKDEIPLKGVPLTWHRLFTDKPQGKLITKIANE</sequence>
<dbReference type="Pfam" id="PF16884">
    <property type="entry name" value="ADH_N_2"/>
    <property type="match status" value="1"/>
</dbReference>
<evidence type="ECO:0000313" key="3">
    <source>
        <dbReference type="EMBL" id="KND99537.1"/>
    </source>
</evidence>
<name>A0A0L0NZG1_CANAR</name>
<dbReference type="Gene3D" id="3.90.180.10">
    <property type="entry name" value="Medium-chain alcohol dehydrogenases, catalytic domain"/>
    <property type="match status" value="1"/>
</dbReference>
<comment type="caution">
    <text evidence="3">The sequence shown here is derived from an EMBL/GenBank/DDBJ whole genome shotgun (WGS) entry which is preliminary data.</text>
</comment>
<dbReference type="InterPro" id="IPR041694">
    <property type="entry name" value="ADH_N_2"/>
</dbReference>
<evidence type="ECO:0000256" key="1">
    <source>
        <dbReference type="ARBA" id="ARBA00023002"/>
    </source>
</evidence>
<dbReference type="SUPFAM" id="SSF50129">
    <property type="entry name" value="GroES-like"/>
    <property type="match status" value="1"/>
</dbReference>
<dbReference type="Proteomes" id="UP000037122">
    <property type="component" value="Unassembled WGS sequence"/>
</dbReference>
<protein>
    <recommendedName>
        <fullName evidence="2">Enoyl reductase (ER) domain-containing protein</fullName>
    </recommendedName>
</protein>
<accession>A0A0L0NZG1</accession>
<reference evidence="4" key="1">
    <citation type="journal article" date="2015" name="BMC Genomics">
        <title>Draft genome of a commonly misdiagnosed multidrug resistant pathogen Candida auris.</title>
        <authorList>
            <person name="Chatterjee S."/>
            <person name="Alampalli S.V."/>
            <person name="Nageshan R.K."/>
            <person name="Chettiar S.T."/>
            <person name="Joshi S."/>
            <person name="Tatu U.S."/>
        </authorList>
    </citation>
    <scope>NUCLEOTIDE SEQUENCE [LARGE SCALE GENOMIC DNA]</scope>
    <source>
        <strain evidence="4">6684</strain>
    </source>
</reference>
<dbReference type="EMBL" id="LGST01000023">
    <property type="protein sequence ID" value="KND99537.1"/>
    <property type="molecule type" value="Genomic_DNA"/>
</dbReference>
<dbReference type="PANTHER" id="PTHR43205">
    <property type="entry name" value="PROSTAGLANDIN REDUCTASE"/>
    <property type="match status" value="1"/>
</dbReference>
<dbReference type="VEuPathDB" id="FungiDB:CJJ07_001927"/>
<feature type="domain" description="Enoyl reductase (ER)" evidence="2">
    <location>
        <begin position="21"/>
        <end position="347"/>
    </location>
</feature>
<dbReference type="Gene3D" id="3.40.50.720">
    <property type="entry name" value="NAD(P)-binding Rossmann-like Domain"/>
    <property type="match status" value="1"/>
</dbReference>
<dbReference type="CDD" id="cd05288">
    <property type="entry name" value="PGDH"/>
    <property type="match status" value="1"/>
</dbReference>
<dbReference type="AlphaFoldDB" id="A0A0L0NZG1"/>
<keyword evidence="1" id="KW-0560">Oxidoreductase</keyword>
<gene>
    <name evidence="3" type="ORF">QG37_03687</name>
</gene>
<dbReference type="InterPro" id="IPR036291">
    <property type="entry name" value="NAD(P)-bd_dom_sf"/>
</dbReference>
<dbReference type="VEuPathDB" id="FungiDB:CJI96_0004065"/>
<dbReference type="VEuPathDB" id="FungiDB:B9J08_005278"/>
<proteinExistence type="predicted"/>
<dbReference type="InterPro" id="IPR013149">
    <property type="entry name" value="ADH-like_C"/>
</dbReference>
<dbReference type="InterPro" id="IPR045010">
    <property type="entry name" value="MDR_fam"/>
</dbReference>
<dbReference type="Pfam" id="PF00107">
    <property type="entry name" value="ADH_zinc_N"/>
    <property type="match status" value="1"/>
</dbReference>
<evidence type="ECO:0000313" key="4">
    <source>
        <dbReference type="Proteomes" id="UP000037122"/>
    </source>
</evidence>
<organism evidence="3 4">
    <name type="scientific">Candidozyma auris</name>
    <name type="common">Yeast</name>
    <name type="synonym">Candida auris</name>
    <dbReference type="NCBI Taxonomy" id="498019"/>
    <lineage>
        <taxon>Eukaryota</taxon>
        <taxon>Fungi</taxon>
        <taxon>Dikarya</taxon>
        <taxon>Ascomycota</taxon>
        <taxon>Saccharomycotina</taxon>
        <taxon>Pichiomycetes</taxon>
        <taxon>Metschnikowiaceae</taxon>
        <taxon>Candidozyma</taxon>
    </lineage>
</organism>
<dbReference type="InterPro" id="IPR011032">
    <property type="entry name" value="GroES-like_sf"/>
</dbReference>
<dbReference type="VEuPathDB" id="FungiDB:CJJ09_004078"/>
<dbReference type="FunFam" id="3.40.50.720:FF:000121">
    <property type="entry name" value="Prostaglandin reductase 2"/>
    <property type="match status" value="1"/>
</dbReference>
<dbReference type="SUPFAM" id="SSF51735">
    <property type="entry name" value="NAD(P)-binding Rossmann-fold domains"/>
    <property type="match status" value="1"/>
</dbReference>
<dbReference type="VEuPathDB" id="FungiDB:CJI97_005362"/>
<dbReference type="VEuPathDB" id="FungiDB:QG37_03687"/>
<dbReference type="SMART" id="SM00829">
    <property type="entry name" value="PKS_ER"/>
    <property type="match status" value="1"/>
</dbReference>